<keyword evidence="1" id="KW-0812">Transmembrane</keyword>
<evidence type="ECO:0000313" key="3">
    <source>
        <dbReference type="Proteomes" id="UP001396334"/>
    </source>
</evidence>
<keyword evidence="3" id="KW-1185">Reference proteome</keyword>
<organism evidence="2 3">
    <name type="scientific">Hibiscus sabdariffa</name>
    <name type="common">roselle</name>
    <dbReference type="NCBI Taxonomy" id="183260"/>
    <lineage>
        <taxon>Eukaryota</taxon>
        <taxon>Viridiplantae</taxon>
        <taxon>Streptophyta</taxon>
        <taxon>Embryophyta</taxon>
        <taxon>Tracheophyta</taxon>
        <taxon>Spermatophyta</taxon>
        <taxon>Magnoliopsida</taxon>
        <taxon>eudicotyledons</taxon>
        <taxon>Gunneridae</taxon>
        <taxon>Pentapetalae</taxon>
        <taxon>rosids</taxon>
        <taxon>malvids</taxon>
        <taxon>Malvales</taxon>
        <taxon>Malvaceae</taxon>
        <taxon>Malvoideae</taxon>
        <taxon>Hibiscus</taxon>
    </lineage>
</organism>
<reference evidence="2 3" key="1">
    <citation type="journal article" date="2024" name="G3 (Bethesda)">
        <title>Genome assembly of Hibiscus sabdariffa L. provides insights into metabolisms of medicinal natural products.</title>
        <authorList>
            <person name="Kim T."/>
        </authorList>
    </citation>
    <scope>NUCLEOTIDE SEQUENCE [LARGE SCALE GENOMIC DNA]</scope>
    <source>
        <strain evidence="2">TK-2024</strain>
        <tissue evidence="2">Old leaves</tissue>
    </source>
</reference>
<keyword evidence="1" id="KW-0472">Membrane</keyword>
<name>A0ABR2NE40_9ROSI</name>
<evidence type="ECO:0000313" key="2">
    <source>
        <dbReference type="EMBL" id="KAK8974282.1"/>
    </source>
</evidence>
<accession>A0ABR2NE40</accession>
<evidence type="ECO:0000256" key="1">
    <source>
        <dbReference type="SAM" id="Phobius"/>
    </source>
</evidence>
<dbReference type="Proteomes" id="UP001396334">
    <property type="component" value="Unassembled WGS sequence"/>
</dbReference>
<comment type="caution">
    <text evidence="2">The sequence shown here is derived from an EMBL/GenBank/DDBJ whole genome shotgun (WGS) entry which is preliminary data.</text>
</comment>
<proteinExistence type="predicted"/>
<keyword evidence="1" id="KW-1133">Transmembrane helix</keyword>
<gene>
    <name evidence="2" type="ORF">V6N11_034648</name>
</gene>
<dbReference type="EMBL" id="JBBPBN010000171">
    <property type="protein sequence ID" value="KAK8974282.1"/>
    <property type="molecule type" value="Genomic_DNA"/>
</dbReference>
<feature type="transmembrane region" description="Helical" evidence="1">
    <location>
        <begin position="134"/>
        <end position="155"/>
    </location>
</feature>
<sequence length="156" mass="17162">MGKDLALSFSLKAFMEACILSCRNSELLILNNEKGYRVGNMYVVMSESIVGESFRNLNKEDKTICQSPILRTSSSTKLGSVSAVTVDSFPNIGSNQVEDLECKSFKSCTEDPIDALNTSCSNKSEYSLDIALKLLLDFPVGMIFVLPLFLLTLILI</sequence>
<protein>
    <submittedName>
        <fullName evidence="2">Uncharacterized protein</fullName>
    </submittedName>
</protein>